<dbReference type="InterPro" id="IPR036361">
    <property type="entry name" value="SAP_dom_sf"/>
</dbReference>
<protein>
    <recommendedName>
        <fullName evidence="2">SAP domain-containing protein</fullName>
    </recommendedName>
</protein>
<dbReference type="EMBL" id="CAEY01000474">
    <property type="status" value="NOT_ANNOTATED_CDS"/>
    <property type="molecule type" value="Genomic_DNA"/>
</dbReference>
<dbReference type="InterPro" id="IPR007180">
    <property type="entry name" value="DUF382"/>
</dbReference>
<dbReference type="eggNOG" id="KOG2330">
    <property type="taxonomic scope" value="Eukaryota"/>
</dbReference>
<dbReference type="InterPro" id="IPR052584">
    <property type="entry name" value="U2_snRNP_Complex_Component"/>
</dbReference>
<feature type="compositionally biased region" description="Basic and acidic residues" evidence="1">
    <location>
        <begin position="140"/>
        <end position="162"/>
    </location>
</feature>
<keyword evidence="4" id="KW-1185">Reference proteome</keyword>
<dbReference type="Pfam" id="PF04037">
    <property type="entry name" value="DUF382"/>
    <property type="match status" value="1"/>
</dbReference>
<feature type="compositionally biased region" description="Basic residues" evidence="1">
    <location>
        <begin position="474"/>
        <end position="486"/>
    </location>
</feature>
<dbReference type="PANTHER" id="PTHR12785">
    <property type="entry name" value="SPLICING FACTOR 3B"/>
    <property type="match status" value="1"/>
</dbReference>
<evidence type="ECO:0000259" key="2">
    <source>
        <dbReference type="PROSITE" id="PS50800"/>
    </source>
</evidence>
<evidence type="ECO:0000313" key="3">
    <source>
        <dbReference type="EnsemblMetazoa" id="tetur01g13590.1"/>
    </source>
</evidence>
<dbReference type="SMART" id="SM00513">
    <property type="entry name" value="SAP"/>
    <property type="match status" value="1"/>
</dbReference>
<dbReference type="Pfam" id="PF02037">
    <property type="entry name" value="SAP"/>
    <property type="match status" value="1"/>
</dbReference>
<feature type="compositionally biased region" description="Polar residues" evidence="1">
    <location>
        <begin position="322"/>
        <end position="335"/>
    </location>
</feature>
<evidence type="ECO:0000256" key="1">
    <source>
        <dbReference type="SAM" id="MobiDB-lite"/>
    </source>
</evidence>
<dbReference type="Proteomes" id="UP000015104">
    <property type="component" value="Unassembled WGS sequence"/>
</dbReference>
<dbReference type="HOGENOM" id="CLU_385121_0_0_1"/>
<feature type="compositionally biased region" description="Basic and acidic residues" evidence="1">
    <location>
        <begin position="389"/>
        <end position="400"/>
    </location>
</feature>
<dbReference type="AlphaFoldDB" id="T1JTC2"/>
<feature type="compositionally biased region" description="Polar residues" evidence="1">
    <location>
        <begin position="229"/>
        <end position="239"/>
    </location>
</feature>
<feature type="region of interest" description="Disordered" evidence="1">
    <location>
        <begin position="562"/>
        <end position="584"/>
    </location>
</feature>
<feature type="compositionally biased region" description="Polar residues" evidence="1">
    <location>
        <begin position="452"/>
        <end position="466"/>
    </location>
</feature>
<evidence type="ECO:0000313" key="4">
    <source>
        <dbReference type="Proteomes" id="UP000015104"/>
    </source>
</evidence>
<dbReference type="Gene3D" id="1.10.720.30">
    <property type="entry name" value="SAP domain"/>
    <property type="match status" value="1"/>
</dbReference>
<feature type="compositionally biased region" description="Polar residues" evidence="1">
    <location>
        <begin position="274"/>
        <end position="285"/>
    </location>
</feature>
<name>T1JTC2_TETUR</name>
<dbReference type="STRING" id="32264.T1JTC2"/>
<proteinExistence type="predicted"/>
<dbReference type="SUPFAM" id="SSF68906">
    <property type="entry name" value="SAP domain"/>
    <property type="match status" value="1"/>
</dbReference>
<sequence>MDPFLTPTQLKKLRVVDLKEKLAALGLPLNGLKADLIKRLSDYYASQQKLEVAEPVVAQEPAPPPTIPSMEMIDASDKQTGQDTVNTEELDRVKEGEQNYEAPHEISHQEEEPVPQPAFPSMEMIDVNKQAEQDTLNTEELDRSKESEQMYEAPHEMSHQEEEPVPPATFPSMEMIDISKRAEQDTLGTEELDRVKEGEQTYAPREITNQEEGPEPSFPSMEMDDVSKQTDQGSINPEQNDGIKEDTETYETPSEISHQDKEPVPLSMEMIDTSAKTTEQDSSNPEEFDHEKEDGQTYETTQPVSHEEKEPVSPLPFPSTEVIDTSTNQTEMSTLDSEEIDREKESEQTFETPHTISDHEKEKAPSPPIPSVETIDVSSKQSEEDSSNTEEKGRMKEGEQSHGTPQEISDLENLLTEALQAKQSQSEVDYVDADDTSKIHKQASDFSKAETKNVTSSNEISESAQQQKKLSRNEKKKLRKKKKKIEKQKSHPNEVKKATNELDDDDDLDIEYIEDEVPKDPIYYQYVKVFEKFKTTGSEDLENLKNDNEIVDPAKKMLERKKPVELELKEDDEKNDGEPKLSKRKLKQLTRMTVADLKQKVSHPELVEMHDVTARDPLLLLHLKSTRNSVPVPRHWCYKRKYLQGKRGFEKPAFKLPDFIRKTGIMEMRQALQEKEDAKSLKTRQREKIRPKLGKIDIDYQKLHDAFFKCCIGNANWP</sequence>
<feature type="compositionally biased region" description="Basic and acidic residues" evidence="1">
    <location>
        <begin position="487"/>
        <end position="500"/>
    </location>
</feature>
<dbReference type="EnsemblMetazoa" id="tetur01g13590.1">
    <property type="protein sequence ID" value="tetur01g13590.1"/>
    <property type="gene ID" value="tetur01g13590"/>
</dbReference>
<organism evidence="3 4">
    <name type="scientific">Tetranychus urticae</name>
    <name type="common">Two-spotted spider mite</name>
    <dbReference type="NCBI Taxonomy" id="32264"/>
    <lineage>
        <taxon>Eukaryota</taxon>
        <taxon>Metazoa</taxon>
        <taxon>Ecdysozoa</taxon>
        <taxon>Arthropoda</taxon>
        <taxon>Chelicerata</taxon>
        <taxon>Arachnida</taxon>
        <taxon>Acari</taxon>
        <taxon>Acariformes</taxon>
        <taxon>Trombidiformes</taxon>
        <taxon>Prostigmata</taxon>
        <taxon>Eleutherengona</taxon>
        <taxon>Raphignathae</taxon>
        <taxon>Tetranychoidea</taxon>
        <taxon>Tetranychidae</taxon>
        <taxon>Tetranychus</taxon>
    </lineage>
</organism>
<reference evidence="3" key="2">
    <citation type="submission" date="2015-06" db="UniProtKB">
        <authorList>
            <consortium name="EnsemblMetazoa"/>
        </authorList>
    </citation>
    <scope>IDENTIFICATION</scope>
</reference>
<dbReference type="PROSITE" id="PS50800">
    <property type="entry name" value="SAP"/>
    <property type="match status" value="1"/>
</dbReference>
<feature type="region of interest" description="Disordered" evidence="1">
    <location>
        <begin position="134"/>
        <end position="506"/>
    </location>
</feature>
<dbReference type="InterPro" id="IPR003034">
    <property type="entry name" value="SAP_dom"/>
</dbReference>
<dbReference type="PANTHER" id="PTHR12785:SF6">
    <property type="entry name" value="SPLICING FACTOR 3B SUBUNIT 2"/>
    <property type="match status" value="1"/>
</dbReference>
<dbReference type="GO" id="GO:0005689">
    <property type="term" value="C:U12-type spliceosomal complex"/>
    <property type="evidence" value="ECO:0007669"/>
    <property type="project" value="TreeGrafter"/>
</dbReference>
<feature type="domain" description="SAP" evidence="2">
    <location>
        <begin position="10"/>
        <end position="44"/>
    </location>
</feature>
<accession>T1JTC2</accession>
<reference evidence="4" key="1">
    <citation type="submission" date="2011-08" db="EMBL/GenBank/DDBJ databases">
        <authorList>
            <person name="Rombauts S."/>
        </authorList>
    </citation>
    <scope>NUCLEOTIDE SEQUENCE</scope>
    <source>
        <strain evidence="4">London</strain>
    </source>
</reference>